<dbReference type="PANTHER" id="PTHR38453">
    <property type="entry name" value="CYTOPLASMIC PROTEIN-RELATED"/>
    <property type="match status" value="1"/>
</dbReference>
<proteinExistence type="predicted"/>
<sequence>MLRTIASFTSKVNSTIKVIFNIPDYAKYVKHQQECHPDAPLLTEKEFYLHSLHERYESGKINRCC</sequence>
<dbReference type="Proteomes" id="UP000618579">
    <property type="component" value="Unassembled WGS sequence"/>
</dbReference>
<keyword evidence="2" id="KW-1185">Reference proteome</keyword>
<protein>
    <submittedName>
        <fullName evidence="1">Selenoprotein</fullName>
    </submittedName>
</protein>
<organism evidence="1 2">
    <name type="scientific">Paenibacillus planticolens</name>
    <dbReference type="NCBI Taxonomy" id="2654976"/>
    <lineage>
        <taxon>Bacteria</taxon>
        <taxon>Bacillati</taxon>
        <taxon>Bacillota</taxon>
        <taxon>Bacilli</taxon>
        <taxon>Bacillales</taxon>
        <taxon>Paenibacillaceae</taxon>
        <taxon>Paenibacillus</taxon>
    </lineage>
</organism>
<accession>A0ABX1ZYP8</accession>
<dbReference type="EMBL" id="WHNZ01000078">
    <property type="protein sequence ID" value="NOV04175.1"/>
    <property type="molecule type" value="Genomic_DNA"/>
</dbReference>
<reference evidence="1 2" key="1">
    <citation type="submission" date="2019-10" db="EMBL/GenBank/DDBJ databases">
        <title>Description of Paenibacillus pedi sp. nov.</title>
        <authorList>
            <person name="Carlier A."/>
            <person name="Qi S."/>
        </authorList>
    </citation>
    <scope>NUCLEOTIDE SEQUENCE [LARGE SCALE GENOMIC DNA]</scope>
    <source>
        <strain evidence="1 2">LMG 31457</strain>
    </source>
</reference>
<evidence type="ECO:0000313" key="2">
    <source>
        <dbReference type="Proteomes" id="UP000618579"/>
    </source>
</evidence>
<dbReference type="Pfam" id="PF04328">
    <property type="entry name" value="Sel_put"/>
    <property type="match status" value="1"/>
</dbReference>
<dbReference type="RefSeq" id="WP_312875748.1">
    <property type="nucleotide sequence ID" value="NZ_WHNZ01000078.1"/>
</dbReference>
<dbReference type="InterPro" id="IPR007423">
    <property type="entry name" value="Sel_put"/>
</dbReference>
<evidence type="ECO:0000313" key="1">
    <source>
        <dbReference type="EMBL" id="NOV04175.1"/>
    </source>
</evidence>
<dbReference type="PANTHER" id="PTHR38453:SF1">
    <property type="entry name" value="CYTOPLASMIC PROTEIN"/>
    <property type="match status" value="1"/>
</dbReference>
<gene>
    <name evidence="1" type="ORF">GC097_29790</name>
</gene>
<name>A0ABX1ZYP8_9BACL</name>
<comment type="caution">
    <text evidence="1">The sequence shown here is derived from an EMBL/GenBank/DDBJ whole genome shotgun (WGS) entry which is preliminary data.</text>
</comment>